<gene>
    <name evidence="1" type="ORF">UFOVP766_26</name>
</gene>
<dbReference type="InterPro" id="IPR010982">
    <property type="entry name" value="Lambda_DNA-bd_dom_sf"/>
</dbReference>
<proteinExistence type="predicted"/>
<dbReference type="GO" id="GO:0003677">
    <property type="term" value="F:DNA binding"/>
    <property type="evidence" value="ECO:0007669"/>
    <property type="project" value="UniProtKB-KW"/>
</dbReference>
<dbReference type="Gene3D" id="1.10.260.40">
    <property type="entry name" value="lambda repressor-like DNA-binding domains"/>
    <property type="match status" value="1"/>
</dbReference>
<reference evidence="1" key="1">
    <citation type="submission" date="2020-04" db="EMBL/GenBank/DDBJ databases">
        <authorList>
            <person name="Chiriac C."/>
            <person name="Salcher M."/>
            <person name="Ghai R."/>
            <person name="Kavagutti S V."/>
        </authorList>
    </citation>
    <scope>NUCLEOTIDE SEQUENCE</scope>
</reference>
<keyword evidence="1" id="KW-0238">DNA-binding</keyword>
<sequence length="38" mass="4378">MALAKLLGITRQAISQWGDDVPAARLWQLKALRPKWFK</sequence>
<name>A0A6J5NQH9_9CAUD</name>
<organism evidence="1">
    <name type="scientific">uncultured Caudovirales phage</name>
    <dbReference type="NCBI Taxonomy" id="2100421"/>
    <lineage>
        <taxon>Viruses</taxon>
        <taxon>Duplodnaviria</taxon>
        <taxon>Heunggongvirae</taxon>
        <taxon>Uroviricota</taxon>
        <taxon>Caudoviricetes</taxon>
        <taxon>Peduoviridae</taxon>
        <taxon>Maltschvirus</taxon>
        <taxon>Maltschvirus maltsch</taxon>
    </lineage>
</organism>
<dbReference type="SUPFAM" id="SSF47413">
    <property type="entry name" value="lambda repressor-like DNA-binding domains"/>
    <property type="match status" value="1"/>
</dbReference>
<dbReference type="EMBL" id="LR796699">
    <property type="protein sequence ID" value="CAB4161042.1"/>
    <property type="molecule type" value="Genomic_DNA"/>
</dbReference>
<dbReference type="Pfam" id="PF14549">
    <property type="entry name" value="P22_Cro"/>
    <property type="match status" value="1"/>
</dbReference>
<accession>A0A6J5NQH9</accession>
<protein>
    <submittedName>
        <fullName evidence="1">DNA-binding transcriptional regulator Cro</fullName>
    </submittedName>
</protein>
<evidence type="ECO:0000313" key="1">
    <source>
        <dbReference type="EMBL" id="CAB4161042.1"/>
    </source>
</evidence>